<dbReference type="PROSITE" id="PS50975">
    <property type="entry name" value="ATP_GRASP"/>
    <property type="match status" value="1"/>
</dbReference>
<keyword evidence="4" id="KW-1185">Reference proteome</keyword>
<reference evidence="4" key="1">
    <citation type="journal article" date="2019" name="Int. J. Syst. Evol. Microbiol.">
        <title>The Global Catalogue of Microorganisms (GCM) 10K type strain sequencing project: providing services to taxonomists for standard genome sequencing and annotation.</title>
        <authorList>
            <consortium name="The Broad Institute Genomics Platform"/>
            <consortium name="The Broad Institute Genome Sequencing Center for Infectious Disease"/>
            <person name="Wu L."/>
            <person name="Ma J."/>
        </authorList>
    </citation>
    <scope>NUCLEOTIDE SEQUENCE [LARGE SCALE GENOMIC DNA]</scope>
    <source>
        <strain evidence="4">JCM 17326</strain>
    </source>
</reference>
<comment type="caution">
    <text evidence="3">The sequence shown here is derived from an EMBL/GenBank/DDBJ whole genome shotgun (WGS) entry which is preliminary data.</text>
</comment>
<dbReference type="EMBL" id="BAABDQ010000041">
    <property type="protein sequence ID" value="GAA3605959.1"/>
    <property type="molecule type" value="Genomic_DNA"/>
</dbReference>
<dbReference type="InterPro" id="IPR011761">
    <property type="entry name" value="ATP-grasp"/>
</dbReference>
<proteinExistence type="predicted"/>
<organism evidence="3 4">
    <name type="scientific">Nonomuraea rosea</name>
    <dbReference type="NCBI Taxonomy" id="638574"/>
    <lineage>
        <taxon>Bacteria</taxon>
        <taxon>Bacillati</taxon>
        <taxon>Actinomycetota</taxon>
        <taxon>Actinomycetes</taxon>
        <taxon>Streptosporangiales</taxon>
        <taxon>Streptosporangiaceae</taxon>
        <taxon>Nonomuraea</taxon>
    </lineage>
</organism>
<evidence type="ECO:0000256" key="1">
    <source>
        <dbReference type="PROSITE-ProRule" id="PRU00409"/>
    </source>
</evidence>
<dbReference type="Gene3D" id="3.30.470.20">
    <property type="entry name" value="ATP-grasp fold, B domain"/>
    <property type="match status" value="1"/>
</dbReference>
<accession>A0ABP6ZDC3</accession>
<keyword evidence="1" id="KW-0547">Nucleotide-binding</keyword>
<evidence type="ECO:0000259" key="2">
    <source>
        <dbReference type="PROSITE" id="PS50975"/>
    </source>
</evidence>
<evidence type="ECO:0000313" key="4">
    <source>
        <dbReference type="Proteomes" id="UP001500630"/>
    </source>
</evidence>
<keyword evidence="1" id="KW-0067">ATP-binding</keyword>
<evidence type="ECO:0000313" key="3">
    <source>
        <dbReference type="EMBL" id="GAA3605959.1"/>
    </source>
</evidence>
<name>A0ABP6ZDC3_9ACTN</name>
<dbReference type="Pfam" id="PF21068">
    <property type="entry name" value="ATPgraspMvdD"/>
    <property type="match status" value="1"/>
</dbReference>
<dbReference type="InterPro" id="IPR048936">
    <property type="entry name" value="MvdD-like_ATPgrasp"/>
</dbReference>
<protein>
    <recommendedName>
        <fullName evidence="2">ATP-grasp domain-containing protein</fullName>
    </recommendedName>
</protein>
<feature type="domain" description="ATP-grasp" evidence="2">
    <location>
        <begin position="142"/>
        <end position="331"/>
    </location>
</feature>
<dbReference type="SUPFAM" id="SSF56059">
    <property type="entry name" value="Glutathione synthetase ATP-binding domain-like"/>
    <property type="match status" value="1"/>
</dbReference>
<dbReference type="PANTHER" id="PTHR21621">
    <property type="entry name" value="RIBOSOMAL PROTEIN S6 MODIFICATION PROTEIN"/>
    <property type="match status" value="1"/>
</dbReference>
<dbReference type="Proteomes" id="UP001500630">
    <property type="component" value="Unassembled WGS sequence"/>
</dbReference>
<sequence length="336" mass="36512">MSRGGAIQVAPPTGTTLMILILTCAGDEHAERVVGALAGADVTVFDPARFPAAATLEIGHPGDGSTVRTLGRGGRRLALDELTAIWYRRPGNPVAHPLTVARDHVEEECRVMVESVWDGLGCLKVPASRSVIDRAGRKAYQLEVARQLGFHLPATLITNDPECFLDFYDRHEGQVITKPVHGNRLEADGERFGRFAAPVTPADLGHAGALRLCPIIVQAYVPKRVEVRVTVVGGEIFAAEIHSQVSNHTRYDWRHYDPGATPMLAHDLPGEVSRRCLELVERLGLSYGAIDLILTPDGRHVFLEINPNGQFLWIEDATGLPISAAIGELLKSGVKR</sequence>
<dbReference type="PANTHER" id="PTHR21621:SF0">
    <property type="entry name" value="BETA-CITRYLGLUTAMATE SYNTHASE B-RELATED"/>
    <property type="match status" value="1"/>
</dbReference>
<gene>
    <name evidence="3" type="ORF">GCM10022419_108490</name>
</gene>